<feature type="transmembrane region" description="Helical" evidence="1">
    <location>
        <begin position="36"/>
        <end position="54"/>
    </location>
</feature>
<dbReference type="EMBL" id="JRMW01000008">
    <property type="protein sequence ID" value="KGF05801.1"/>
    <property type="molecule type" value="Genomic_DNA"/>
</dbReference>
<feature type="transmembrane region" description="Helical" evidence="1">
    <location>
        <begin position="225"/>
        <end position="246"/>
    </location>
</feature>
<feature type="transmembrane region" description="Helical" evidence="1">
    <location>
        <begin position="197"/>
        <end position="213"/>
    </location>
</feature>
<accession>A0A095X830</accession>
<feature type="transmembrane region" description="Helical" evidence="1">
    <location>
        <begin position="91"/>
        <end position="111"/>
    </location>
</feature>
<feature type="transmembrane region" description="Helical" evidence="1">
    <location>
        <begin position="61"/>
        <end position="79"/>
    </location>
</feature>
<feature type="transmembrane region" description="Helical" evidence="1">
    <location>
        <begin position="252"/>
        <end position="270"/>
    </location>
</feature>
<feature type="transmembrane region" description="Helical" evidence="1">
    <location>
        <begin position="118"/>
        <end position="138"/>
    </location>
</feature>
<comment type="caution">
    <text evidence="2">The sequence shown here is derived from an EMBL/GenBank/DDBJ whole genome shotgun (WGS) entry which is preliminary data.</text>
</comment>
<proteinExistence type="predicted"/>
<keyword evidence="1" id="KW-1133">Transmembrane helix</keyword>
<keyword evidence="1" id="KW-0472">Membrane</keyword>
<gene>
    <name evidence="2" type="ORF">HMPREF1630_00325</name>
</gene>
<protein>
    <submittedName>
        <fullName evidence="2">Uncharacterized protein</fullName>
    </submittedName>
</protein>
<reference evidence="2 3" key="1">
    <citation type="submission" date="2014-07" db="EMBL/GenBank/DDBJ databases">
        <authorList>
            <person name="McCorrison J."/>
            <person name="Sanka R."/>
            <person name="Torralba M."/>
            <person name="Gillis M."/>
            <person name="Haft D.H."/>
            <person name="Methe B."/>
            <person name="Sutton G."/>
            <person name="Nelson K.E."/>
        </authorList>
    </citation>
    <scope>NUCLEOTIDE SEQUENCE [LARGE SCALE GENOMIC DNA]</scope>
    <source>
        <strain evidence="2 3">S7-1-13</strain>
    </source>
</reference>
<feature type="transmembrane region" description="Helical" evidence="1">
    <location>
        <begin position="144"/>
        <end position="163"/>
    </location>
</feature>
<dbReference type="eggNOG" id="ENOG5033S92">
    <property type="taxonomic scope" value="Bacteria"/>
</dbReference>
<evidence type="ECO:0000313" key="3">
    <source>
        <dbReference type="Proteomes" id="UP000029579"/>
    </source>
</evidence>
<feature type="transmembrane region" description="Helical" evidence="1">
    <location>
        <begin position="175"/>
        <end position="191"/>
    </location>
</feature>
<keyword evidence="1" id="KW-0812">Transmembrane</keyword>
<dbReference type="Proteomes" id="UP000029579">
    <property type="component" value="Unassembled WGS sequence"/>
</dbReference>
<evidence type="ECO:0000313" key="2">
    <source>
        <dbReference type="EMBL" id="KGF05801.1"/>
    </source>
</evidence>
<sequence>MKYVKNNLAASLTILALICLVFKAFIATSLSIDENLITRALTSYIIAYLAFKISFIETKKVAIMFGPLILHSLLVALVVRGGFSTKIPSDLIQIITSLYKLMVMVGVFFILELIFNKLVGSLATSIIGAFSLGLYLLIIFSKRLYALEPFEDFFLYFSFYVMAIRLRSASRLNPALLILAIIMVFGEIYLKEFYLKFDYGFLLTIFPLAYLILKTITEEATMSFLDYQIFTLIYVYPAIFVIIKLGFDIESLAISIIAVLASYIASEIIYKIKNKYLSYLLLGIN</sequence>
<organism evidence="2 3">
    <name type="scientific">Anaerococcus lactolyticus S7-1-13</name>
    <dbReference type="NCBI Taxonomy" id="1284686"/>
    <lineage>
        <taxon>Bacteria</taxon>
        <taxon>Bacillati</taxon>
        <taxon>Bacillota</taxon>
        <taxon>Tissierellia</taxon>
        <taxon>Tissierellales</taxon>
        <taxon>Peptoniphilaceae</taxon>
        <taxon>Anaerococcus</taxon>
    </lineage>
</organism>
<dbReference type="OrthoDB" id="1691092at2"/>
<dbReference type="AlphaFoldDB" id="A0A095X830"/>
<evidence type="ECO:0000256" key="1">
    <source>
        <dbReference type="SAM" id="Phobius"/>
    </source>
</evidence>
<name>A0A095X830_9FIRM</name>
<dbReference type="RefSeq" id="WP_037325946.1">
    <property type="nucleotide sequence ID" value="NZ_JRMW01000008.1"/>
</dbReference>